<dbReference type="GO" id="GO:0005524">
    <property type="term" value="F:ATP binding"/>
    <property type="evidence" value="ECO:0007669"/>
    <property type="project" value="UniProtKB-KW"/>
</dbReference>
<reference evidence="11" key="1">
    <citation type="submission" date="2021-06" db="EMBL/GenBank/DDBJ databases">
        <authorList>
            <person name="Kallberg Y."/>
            <person name="Tangrot J."/>
            <person name="Rosling A."/>
        </authorList>
    </citation>
    <scope>NUCLEOTIDE SEQUENCE</scope>
    <source>
        <strain evidence="11">IN212</strain>
    </source>
</reference>
<keyword evidence="4 9" id="KW-0812">Transmembrane</keyword>
<comment type="similarity">
    <text evidence="2">Belongs to the ABC transporter superfamily. ABCC family. Conjugate transporter (TC 3.A.1.208) subfamily.</text>
</comment>
<keyword evidence="3" id="KW-0813">Transport</keyword>
<evidence type="ECO:0000313" key="12">
    <source>
        <dbReference type="Proteomes" id="UP000789396"/>
    </source>
</evidence>
<dbReference type="Pfam" id="PF00664">
    <property type="entry name" value="ABC_membrane"/>
    <property type="match status" value="1"/>
</dbReference>
<evidence type="ECO:0000256" key="1">
    <source>
        <dbReference type="ARBA" id="ARBA00004141"/>
    </source>
</evidence>
<dbReference type="InterPro" id="IPR011527">
    <property type="entry name" value="ABC1_TM_dom"/>
</dbReference>
<comment type="subcellular location">
    <subcellularLocation>
        <location evidence="1">Membrane</location>
        <topology evidence="1">Multi-pass membrane protein</topology>
    </subcellularLocation>
</comment>
<dbReference type="InterPro" id="IPR050173">
    <property type="entry name" value="ABC_transporter_C-like"/>
</dbReference>
<keyword evidence="7 9" id="KW-1133">Transmembrane helix</keyword>
<evidence type="ECO:0000259" key="10">
    <source>
        <dbReference type="PROSITE" id="PS50929"/>
    </source>
</evidence>
<keyword evidence="12" id="KW-1185">Reference proteome</keyword>
<feature type="non-terminal residue" evidence="11">
    <location>
        <position position="1"/>
    </location>
</feature>
<dbReference type="PANTHER" id="PTHR24223:SF456">
    <property type="entry name" value="MULTIDRUG RESISTANCE-ASSOCIATED PROTEIN LETHAL(2)03659"/>
    <property type="match status" value="1"/>
</dbReference>
<keyword evidence="8 9" id="KW-0472">Membrane</keyword>
<dbReference type="InterPro" id="IPR036640">
    <property type="entry name" value="ABC1_TM_sf"/>
</dbReference>
<dbReference type="GO" id="GO:0016020">
    <property type="term" value="C:membrane"/>
    <property type="evidence" value="ECO:0007669"/>
    <property type="project" value="UniProtKB-SubCell"/>
</dbReference>
<dbReference type="GO" id="GO:0140359">
    <property type="term" value="F:ABC-type transporter activity"/>
    <property type="evidence" value="ECO:0007669"/>
    <property type="project" value="InterPro"/>
</dbReference>
<proteinExistence type="inferred from homology"/>
<evidence type="ECO:0000256" key="5">
    <source>
        <dbReference type="ARBA" id="ARBA00022741"/>
    </source>
</evidence>
<evidence type="ECO:0000256" key="4">
    <source>
        <dbReference type="ARBA" id="ARBA00022692"/>
    </source>
</evidence>
<dbReference type="Proteomes" id="UP000789396">
    <property type="component" value="Unassembled WGS sequence"/>
</dbReference>
<evidence type="ECO:0000256" key="3">
    <source>
        <dbReference type="ARBA" id="ARBA00022448"/>
    </source>
</evidence>
<evidence type="ECO:0000256" key="2">
    <source>
        <dbReference type="ARBA" id="ARBA00009726"/>
    </source>
</evidence>
<evidence type="ECO:0000256" key="9">
    <source>
        <dbReference type="SAM" id="Phobius"/>
    </source>
</evidence>
<organism evidence="11 12">
    <name type="scientific">Racocetra fulgida</name>
    <dbReference type="NCBI Taxonomy" id="60492"/>
    <lineage>
        <taxon>Eukaryota</taxon>
        <taxon>Fungi</taxon>
        <taxon>Fungi incertae sedis</taxon>
        <taxon>Mucoromycota</taxon>
        <taxon>Glomeromycotina</taxon>
        <taxon>Glomeromycetes</taxon>
        <taxon>Diversisporales</taxon>
        <taxon>Gigasporaceae</taxon>
        <taxon>Racocetra</taxon>
    </lineage>
</organism>
<evidence type="ECO:0000256" key="8">
    <source>
        <dbReference type="ARBA" id="ARBA00023136"/>
    </source>
</evidence>
<sequence length="265" mass="29487">GITLSGGQKMRVALASAVDAHTAWQLMNECLLGPIMKGRTRILVTHHIRLSVTGAAYLVVVNNGKIVTSGSISELRNSGTLASILDENDNQSEFENSVELAAENAAKVSNISEQSSTPSHNADSSTASDATLVENVDQADDSQPIKKVSKPKVLVEEEARVMQIMENWWLQVWSNAKNETTPSLFNFVRQDNLVMIDGIFDDIYKPHSVDYYLNLYVLITLSSIVIGILRFVWLYYGSLKASEKLYRKLLHQVIRAPLRFFDTTP</sequence>
<evidence type="ECO:0000256" key="7">
    <source>
        <dbReference type="ARBA" id="ARBA00022989"/>
    </source>
</evidence>
<dbReference type="AlphaFoldDB" id="A0A9N9NRA7"/>
<dbReference type="PROSITE" id="PS50929">
    <property type="entry name" value="ABC_TM1F"/>
    <property type="match status" value="1"/>
</dbReference>
<feature type="transmembrane region" description="Helical" evidence="9">
    <location>
        <begin position="215"/>
        <end position="236"/>
    </location>
</feature>
<dbReference type="InterPro" id="IPR027417">
    <property type="entry name" value="P-loop_NTPase"/>
</dbReference>
<feature type="non-terminal residue" evidence="11">
    <location>
        <position position="265"/>
    </location>
</feature>
<accession>A0A9N9NRA7</accession>
<keyword evidence="6" id="KW-0067">ATP-binding</keyword>
<dbReference type="Gene3D" id="1.20.1560.10">
    <property type="entry name" value="ABC transporter type 1, transmembrane domain"/>
    <property type="match status" value="1"/>
</dbReference>
<dbReference type="OrthoDB" id="6500128at2759"/>
<name>A0A9N9NRA7_9GLOM</name>
<evidence type="ECO:0000313" key="11">
    <source>
        <dbReference type="EMBL" id="CAG8756505.1"/>
    </source>
</evidence>
<dbReference type="EMBL" id="CAJVPZ010038933">
    <property type="protein sequence ID" value="CAG8756505.1"/>
    <property type="molecule type" value="Genomic_DNA"/>
</dbReference>
<gene>
    <name evidence="11" type="ORF">RFULGI_LOCUS13989</name>
</gene>
<dbReference type="Gene3D" id="3.40.50.300">
    <property type="entry name" value="P-loop containing nucleotide triphosphate hydrolases"/>
    <property type="match status" value="1"/>
</dbReference>
<dbReference type="SUPFAM" id="SSF90123">
    <property type="entry name" value="ABC transporter transmembrane region"/>
    <property type="match status" value="1"/>
</dbReference>
<comment type="caution">
    <text evidence="11">The sequence shown here is derived from an EMBL/GenBank/DDBJ whole genome shotgun (WGS) entry which is preliminary data.</text>
</comment>
<protein>
    <submittedName>
        <fullName evidence="11">1630_t:CDS:1</fullName>
    </submittedName>
</protein>
<dbReference type="SUPFAM" id="SSF52540">
    <property type="entry name" value="P-loop containing nucleoside triphosphate hydrolases"/>
    <property type="match status" value="1"/>
</dbReference>
<evidence type="ECO:0000256" key="6">
    <source>
        <dbReference type="ARBA" id="ARBA00022840"/>
    </source>
</evidence>
<feature type="domain" description="ABC transmembrane type-1" evidence="10">
    <location>
        <begin position="195"/>
        <end position="265"/>
    </location>
</feature>
<dbReference type="PANTHER" id="PTHR24223">
    <property type="entry name" value="ATP-BINDING CASSETTE SUB-FAMILY C"/>
    <property type="match status" value="1"/>
</dbReference>
<keyword evidence="5" id="KW-0547">Nucleotide-binding</keyword>